<dbReference type="SUPFAM" id="SSF117281">
    <property type="entry name" value="Kelch motif"/>
    <property type="match status" value="2"/>
</dbReference>
<dbReference type="InterPro" id="IPR052456">
    <property type="entry name" value="CTLH_complex_component"/>
</dbReference>
<dbReference type="Pfam" id="PF06588">
    <property type="entry name" value="Muskelin_N"/>
    <property type="match status" value="1"/>
</dbReference>
<dbReference type="EMBL" id="KN831772">
    <property type="protein sequence ID" value="KIM45536.1"/>
    <property type="molecule type" value="Genomic_DNA"/>
</dbReference>
<feature type="compositionally biased region" description="Polar residues" evidence="2">
    <location>
        <begin position="307"/>
        <end position="319"/>
    </location>
</feature>
<feature type="compositionally biased region" description="Pro residues" evidence="2">
    <location>
        <begin position="289"/>
        <end position="306"/>
    </location>
</feature>
<evidence type="ECO:0000256" key="1">
    <source>
        <dbReference type="ARBA" id="ARBA00022737"/>
    </source>
</evidence>
<name>A0A0C3CNZ7_HEBCY</name>
<organism evidence="4 5">
    <name type="scientific">Hebeloma cylindrosporum</name>
    <dbReference type="NCBI Taxonomy" id="76867"/>
    <lineage>
        <taxon>Eukaryota</taxon>
        <taxon>Fungi</taxon>
        <taxon>Dikarya</taxon>
        <taxon>Basidiomycota</taxon>
        <taxon>Agaricomycotina</taxon>
        <taxon>Agaricomycetes</taxon>
        <taxon>Agaricomycetidae</taxon>
        <taxon>Agaricales</taxon>
        <taxon>Agaricineae</taxon>
        <taxon>Hymenogastraceae</taxon>
        <taxon>Hebeloma</taxon>
    </lineage>
</organism>
<dbReference type="Pfam" id="PF24681">
    <property type="entry name" value="Kelch_KLHDC2_KLHL20_DRC7"/>
    <property type="match status" value="2"/>
</dbReference>
<feature type="compositionally biased region" description="Basic and acidic residues" evidence="2">
    <location>
        <begin position="575"/>
        <end position="588"/>
    </location>
</feature>
<evidence type="ECO:0000259" key="3">
    <source>
        <dbReference type="Pfam" id="PF06588"/>
    </source>
</evidence>
<dbReference type="Gene3D" id="2.120.10.80">
    <property type="entry name" value="Kelch-type beta propeller"/>
    <property type="match status" value="2"/>
</dbReference>
<dbReference type="PANTHER" id="PTHR15526:SF5">
    <property type="entry name" value="MUSKELIN"/>
    <property type="match status" value="1"/>
</dbReference>
<dbReference type="AlphaFoldDB" id="A0A0C3CNZ7"/>
<sequence length="816" mass="90913">MKELKVFVGVSEDHMTEVLHAGLKNDAIPETFPLKHANSSGVHFPTQFVKIVPIMAHGQNIHVSIWHVSMTGIVDPAYVERVRFAYDQFRETAVLRYVLKHLRQRRLLTPYQTILSRANIQLEHPLVTQLHENLVLQGNWSEAENLLDTISSASLFDSHLNSCQPHSVWTRLHGTDPDGDVPPARGGHAMCMDPVNDVIYIFGGWDGEKSLDDFWAYNVKEDKWKVLSHSTTQEQNAPGARSCHKMVFDTKTGSIYVLGRLNDADGLRAPEPVPAPTTRSYYGAGGTVPPQPPQPQAPPPQSPPPTSTENPADTPSKTFSSEFYRYHTRGVLSGKWDFLSIDTASSGGPPLIFDHQMAMDSDAQILYVFGGRVVDGDWNVSKYSGLFSYNVSTSKWKLLQYAITIFSFADDCLLSDESGHSMVLDSISKILYIFAGQRDDKYLSDMYSYNINTGIATEIFSNFTVAGGPDACFTQRAVVDPSLKELYVFCGLMRSPKTGPVNTLRADLSNWVYRYDSTRPGTWMQILQPDRPPSEIPAPRFAHQVVYSPNTKSIFLHGGNAGEGDGSAVDGSRSAQEDGKEGSTAKERRLDDFWRMELKRPGPEEIIRQAKFQIRRQQFREMCEEESPVQALNFLQTQVSSVVDHGNAKETEIFRSLLTHLLTPSLLAPSSPPERRSSRSSTSTSSSSTTTTGLEHEDSREVSTRPRKRSRAERKDSGEWTNEIPGETDSLDIGGGGVQMLRDVVDPLEAIIRDERRGEEGVSEPAPSLSSLTGARYSQRTEVFEGILSFISDGEKQPSESLLDLIERDRCRSELV</sequence>
<dbReference type="Proteomes" id="UP000053424">
    <property type="component" value="Unassembled WGS sequence"/>
</dbReference>
<evidence type="ECO:0000313" key="4">
    <source>
        <dbReference type="EMBL" id="KIM45536.1"/>
    </source>
</evidence>
<gene>
    <name evidence="4" type="ORF">M413DRAFT_66488</name>
</gene>
<dbReference type="PANTHER" id="PTHR15526">
    <property type="entry name" value="MUSKELIN"/>
    <property type="match status" value="1"/>
</dbReference>
<evidence type="ECO:0000313" key="5">
    <source>
        <dbReference type="Proteomes" id="UP000053424"/>
    </source>
</evidence>
<dbReference type="STRING" id="686832.A0A0C3CNZ7"/>
<feature type="compositionally biased region" description="Low complexity" evidence="2">
    <location>
        <begin position="679"/>
        <end position="692"/>
    </location>
</feature>
<reference evidence="5" key="2">
    <citation type="submission" date="2015-01" db="EMBL/GenBank/DDBJ databases">
        <title>Evolutionary Origins and Diversification of the Mycorrhizal Mutualists.</title>
        <authorList>
            <consortium name="DOE Joint Genome Institute"/>
            <consortium name="Mycorrhizal Genomics Consortium"/>
            <person name="Kohler A."/>
            <person name="Kuo A."/>
            <person name="Nagy L.G."/>
            <person name="Floudas D."/>
            <person name="Copeland A."/>
            <person name="Barry K.W."/>
            <person name="Cichocki N."/>
            <person name="Veneault-Fourrey C."/>
            <person name="LaButti K."/>
            <person name="Lindquist E.A."/>
            <person name="Lipzen A."/>
            <person name="Lundell T."/>
            <person name="Morin E."/>
            <person name="Murat C."/>
            <person name="Riley R."/>
            <person name="Ohm R."/>
            <person name="Sun H."/>
            <person name="Tunlid A."/>
            <person name="Henrissat B."/>
            <person name="Grigoriev I.V."/>
            <person name="Hibbett D.S."/>
            <person name="Martin F."/>
        </authorList>
    </citation>
    <scope>NUCLEOTIDE SEQUENCE [LARGE SCALE GENOMIC DNA]</scope>
    <source>
        <strain evidence="5">h7</strain>
    </source>
</reference>
<protein>
    <recommendedName>
        <fullName evidence="3">Muskelin N-terminal domain-containing protein</fullName>
    </recommendedName>
</protein>
<dbReference type="InterPro" id="IPR010565">
    <property type="entry name" value="Muskelin_N"/>
</dbReference>
<keyword evidence="1" id="KW-0677">Repeat</keyword>
<feature type="region of interest" description="Disordered" evidence="2">
    <location>
        <begin position="556"/>
        <end position="588"/>
    </location>
</feature>
<reference evidence="4 5" key="1">
    <citation type="submission" date="2014-04" db="EMBL/GenBank/DDBJ databases">
        <authorList>
            <consortium name="DOE Joint Genome Institute"/>
            <person name="Kuo A."/>
            <person name="Gay G."/>
            <person name="Dore J."/>
            <person name="Kohler A."/>
            <person name="Nagy L.G."/>
            <person name="Floudas D."/>
            <person name="Copeland A."/>
            <person name="Barry K.W."/>
            <person name="Cichocki N."/>
            <person name="Veneault-Fourrey C."/>
            <person name="LaButti K."/>
            <person name="Lindquist E.A."/>
            <person name="Lipzen A."/>
            <person name="Lundell T."/>
            <person name="Morin E."/>
            <person name="Murat C."/>
            <person name="Sun H."/>
            <person name="Tunlid A."/>
            <person name="Henrissat B."/>
            <person name="Grigoriev I.V."/>
            <person name="Hibbett D.S."/>
            <person name="Martin F."/>
            <person name="Nordberg H.P."/>
            <person name="Cantor M.N."/>
            <person name="Hua S.X."/>
        </authorList>
    </citation>
    <scope>NUCLEOTIDE SEQUENCE [LARGE SCALE GENOMIC DNA]</scope>
    <source>
        <strain evidence="5">h7</strain>
    </source>
</reference>
<proteinExistence type="predicted"/>
<evidence type="ECO:0000256" key="2">
    <source>
        <dbReference type="SAM" id="MobiDB-lite"/>
    </source>
</evidence>
<feature type="region of interest" description="Disordered" evidence="2">
    <location>
        <begin position="665"/>
        <end position="735"/>
    </location>
</feature>
<keyword evidence="5" id="KW-1185">Reference proteome</keyword>
<feature type="domain" description="Muskelin N-terminal" evidence="3">
    <location>
        <begin position="1"/>
        <end position="125"/>
    </location>
</feature>
<accession>A0A0C3CNZ7</accession>
<feature type="compositionally biased region" description="Basic and acidic residues" evidence="2">
    <location>
        <begin position="694"/>
        <end position="704"/>
    </location>
</feature>
<dbReference type="InterPro" id="IPR015915">
    <property type="entry name" value="Kelch-typ_b-propeller"/>
</dbReference>
<dbReference type="Gene3D" id="2.60.120.260">
    <property type="entry name" value="Galactose-binding domain-like"/>
    <property type="match status" value="1"/>
</dbReference>
<dbReference type="GO" id="GO:0005737">
    <property type="term" value="C:cytoplasm"/>
    <property type="evidence" value="ECO:0007669"/>
    <property type="project" value="TreeGrafter"/>
</dbReference>
<feature type="region of interest" description="Disordered" evidence="2">
    <location>
        <begin position="265"/>
        <end position="319"/>
    </location>
</feature>
<dbReference type="HOGENOM" id="CLU_004210_0_0_1"/>
<dbReference type="OrthoDB" id="10052615at2759"/>